<evidence type="ECO:0000259" key="2">
    <source>
        <dbReference type="Pfam" id="PF02805"/>
    </source>
</evidence>
<organism evidence="3 4">
    <name type="scientific">Clostridium rhizosphaerae</name>
    <dbReference type="NCBI Taxonomy" id="2803861"/>
    <lineage>
        <taxon>Bacteria</taxon>
        <taxon>Bacillati</taxon>
        <taxon>Bacillota</taxon>
        <taxon>Clostridia</taxon>
        <taxon>Eubacteriales</taxon>
        <taxon>Clostridiaceae</taxon>
        <taxon>Clostridium</taxon>
    </lineage>
</organism>
<dbReference type="Gene3D" id="3.40.10.10">
    <property type="entry name" value="DNA Methylphosphotriester Repair Domain"/>
    <property type="match status" value="1"/>
</dbReference>
<accession>A0ABS1T885</accession>
<comment type="caution">
    <text evidence="3">The sequence shown here is derived from an EMBL/GenBank/DDBJ whole genome shotgun (WGS) entry which is preliminary data.</text>
</comment>
<feature type="domain" description="Ada DNA repair metal-binding" evidence="2">
    <location>
        <begin position="31"/>
        <end position="82"/>
    </location>
</feature>
<evidence type="ECO:0000313" key="3">
    <source>
        <dbReference type="EMBL" id="MBL4935565.1"/>
    </source>
</evidence>
<dbReference type="Pfam" id="PF02805">
    <property type="entry name" value="Ada_Zn_binding"/>
    <property type="match status" value="1"/>
</dbReference>
<reference evidence="3 4" key="1">
    <citation type="submission" date="2021-01" db="EMBL/GenBank/DDBJ databases">
        <title>Genome public.</title>
        <authorList>
            <person name="Liu C."/>
            <person name="Sun Q."/>
        </authorList>
    </citation>
    <scope>NUCLEOTIDE SEQUENCE [LARGE SCALE GENOMIC DNA]</scope>
    <source>
        <strain evidence="3 4">YIM B02515</strain>
    </source>
</reference>
<keyword evidence="1" id="KW-0010">Activator</keyword>
<evidence type="ECO:0000256" key="1">
    <source>
        <dbReference type="ARBA" id="ARBA00023159"/>
    </source>
</evidence>
<dbReference type="SUPFAM" id="SSF57884">
    <property type="entry name" value="Ada DNA repair protein, N-terminal domain (N-Ada 10)"/>
    <property type="match status" value="1"/>
</dbReference>
<sequence>MCKENVETKLYTLIDKSNKSYKSEIKGKLGGHKRLKIYGRLDCPSALRYIAKGQYVKYRVFFTDEETAIAAGYRPCAVCMPEEYKQWKKNKGK</sequence>
<dbReference type="InterPro" id="IPR035451">
    <property type="entry name" value="Ada-like_dom_sf"/>
</dbReference>
<dbReference type="Proteomes" id="UP000632377">
    <property type="component" value="Unassembled WGS sequence"/>
</dbReference>
<proteinExistence type="predicted"/>
<gene>
    <name evidence="3" type="ORF">JK636_07305</name>
</gene>
<protein>
    <submittedName>
        <fullName evidence="3">Metal-binding protein</fullName>
    </submittedName>
</protein>
<dbReference type="EMBL" id="JAESWC010000002">
    <property type="protein sequence ID" value="MBL4935565.1"/>
    <property type="molecule type" value="Genomic_DNA"/>
</dbReference>
<keyword evidence="4" id="KW-1185">Reference proteome</keyword>
<dbReference type="RefSeq" id="WP_202748166.1">
    <property type="nucleotide sequence ID" value="NZ_JAESWC010000002.1"/>
</dbReference>
<name>A0ABS1T885_9CLOT</name>
<evidence type="ECO:0000313" key="4">
    <source>
        <dbReference type="Proteomes" id="UP000632377"/>
    </source>
</evidence>
<dbReference type="InterPro" id="IPR004026">
    <property type="entry name" value="Ada_DNA_repair_Zn-bd"/>
</dbReference>